<feature type="domain" description="Acetyl-CoA hydrolase/transferase C-terminal" evidence="1">
    <location>
        <begin position="251"/>
        <end position="387"/>
    </location>
</feature>
<dbReference type="Gene3D" id="3.40.1080.10">
    <property type="entry name" value="Glutaconate Coenzyme A-transferase"/>
    <property type="match status" value="1"/>
</dbReference>
<comment type="caution">
    <text evidence="2">The sequence shown here is derived from an EMBL/GenBank/DDBJ whole genome shotgun (WGS) entry which is preliminary data.</text>
</comment>
<protein>
    <recommendedName>
        <fullName evidence="1">Acetyl-CoA hydrolase/transferase C-terminal domain-containing protein</fullName>
    </recommendedName>
</protein>
<sequence>MALDGGILAGLVRPGARIALADGCGSPRAAYPLLSALARERGDLRLVTGWLPGPADGLDLDAFADARTVMPGWGLRSAAEAGHVRAVPARLSAVPALVAGPLRPDVLVLAAAPGPYGPVLGAEASWVRAVIDLGVPLAVVLDPDLPRAAAGPSLPDAQVFALGEEATGPHVVPPATPSPAHEAIGRHVVGLLHDGVRLQWAPGQLGAAVVDAVRTAGVRVHADSGLLGDGVVALDEAGLLLSDPVATYLVGTPTLYAWADARGRAGHPVVHRIEHTHDPARLSADPPLVSVNTAVEIDLDGQVNVEGTATSLVGGIGGHPDYAAAAARSVRGLSVVALASQHRGRSTRVERLSRPVTTASHDVDVVVTEHGRADLRGLDRAERRRALDALFPA</sequence>
<evidence type="ECO:0000313" key="2">
    <source>
        <dbReference type="EMBL" id="GAA4802757.1"/>
    </source>
</evidence>
<dbReference type="Gene3D" id="3.40.1080.20">
    <property type="entry name" value="Acetyl-CoA hydrolase/transferase C-terminal domain"/>
    <property type="match status" value="1"/>
</dbReference>
<proteinExistence type="predicted"/>
<dbReference type="InterPro" id="IPR046433">
    <property type="entry name" value="ActCoA_hydro"/>
</dbReference>
<dbReference type="RefSeq" id="WP_345420633.1">
    <property type="nucleotide sequence ID" value="NZ_BAABHO010000043.1"/>
</dbReference>
<dbReference type="SUPFAM" id="SSF100950">
    <property type="entry name" value="NagB/RpiA/CoA transferase-like"/>
    <property type="match status" value="1"/>
</dbReference>
<dbReference type="PANTHER" id="PTHR21432:SF20">
    <property type="entry name" value="ACETYL-COA HYDROLASE"/>
    <property type="match status" value="1"/>
</dbReference>
<keyword evidence="3" id="KW-1185">Reference proteome</keyword>
<dbReference type="InterPro" id="IPR038460">
    <property type="entry name" value="AcetylCoA_hyd_C_sf"/>
</dbReference>
<reference evidence="3" key="1">
    <citation type="journal article" date="2019" name="Int. J. Syst. Evol. Microbiol.">
        <title>The Global Catalogue of Microorganisms (GCM) 10K type strain sequencing project: providing services to taxonomists for standard genome sequencing and annotation.</title>
        <authorList>
            <consortium name="The Broad Institute Genomics Platform"/>
            <consortium name="The Broad Institute Genome Sequencing Center for Infectious Disease"/>
            <person name="Wu L."/>
            <person name="Ma J."/>
        </authorList>
    </citation>
    <scope>NUCLEOTIDE SEQUENCE [LARGE SCALE GENOMIC DNA]</scope>
    <source>
        <strain evidence="3">JCM 17979</strain>
    </source>
</reference>
<dbReference type="InterPro" id="IPR037171">
    <property type="entry name" value="NagB/RpiA_transferase-like"/>
</dbReference>
<evidence type="ECO:0000259" key="1">
    <source>
        <dbReference type="Pfam" id="PF13336"/>
    </source>
</evidence>
<gene>
    <name evidence="2" type="ORF">GCM10023200_44970</name>
</gene>
<evidence type="ECO:0000313" key="3">
    <source>
        <dbReference type="Proteomes" id="UP001500928"/>
    </source>
</evidence>
<dbReference type="Proteomes" id="UP001500928">
    <property type="component" value="Unassembled WGS sequence"/>
</dbReference>
<dbReference type="Pfam" id="PF13336">
    <property type="entry name" value="AcetylCoA_hyd_C"/>
    <property type="match status" value="1"/>
</dbReference>
<dbReference type="EMBL" id="BAABHO010000043">
    <property type="protein sequence ID" value="GAA4802757.1"/>
    <property type="molecule type" value="Genomic_DNA"/>
</dbReference>
<dbReference type="InterPro" id="IPR026888">
    <property type="entry name" value="AcetylCoA_hyd_C"/>
</dbReference>
<organism evidence="2 3">
    <name type="scientific">Actinomycetospora chlora</name>
    <dbReference type="NCBI Taxonomy" id="663608"/>
    <lineage>
        <taxon>Bacteria</taxon>
        <taxon>Bacillati</taxon>
        <taxon>Actinomycetota</taxon>
        <taxon>Actinomycetes</taxon>
        <taxon>Pseudonocardiales</taxon>
        <taxon>Pseudonocardiaceae</taxon>
        <taxon>Actinomycetospora</taxon>
    </lineage>
</organism>
<dbReference type="Gene3D" id="3.30.750.70">
    <property type="entry name" value="4-hydroxybutyrate coenzyme like domains"/>
    <property type="match status" value="1"/>
</dbReference>
<name>A0ABP9C0C3_9PSEU</name>
<dbReference type="PANTHER" id="PTHR21432">
    <property type="entry name" value="ACETYL-COA HYDROLASE-RELATED"/>
    <property type="match status" value="1"/>
</dbReference>
<accession>A0ABP9C0C3</accession>